<dbReference type="Gene3D" id="3.40.50.2300">
    <property type="match status" value="1"/>
</dbReference>
<organism evidence="3 4">
    <name type="scientific">Microvirga aerilata</name>
    <dbReference type="NCBI Taxonomy" id="670292"/>
    <lineage>
        <taxon>Bacteria</taxon>
        <taxon>Pseudomonadati</taxon>
        <taxon>Pseudomonadota</taxon>
        <taxon>Alphaproteobacteria</taxon>
        <taxon>Hyphomicrobiales</taxon>
        <taxon>Methylobacteriaceae</taxon>
        <taxon>Microvirga</taxon>
    </lineage>
</organism>
<evidence type="ECO:0000259" key="2">
    <source>
        <dbReference type="PROSITE" id="PS50110"/>
    </source>
</evidence>
<dbReference type="Proteomes" id="UP000605848">
    <property type="component" value="Unassembled WGS sequence"/>
</dbReference>
<dbReference type="RefSeq" id="WP_202064433.1">
    <property type="nucleotide sequence ID" value="NZ_JAEQMY010000074.1"/>
</dbReference>
<feature type="modified residue" description="4-aspartylphosphate" evidence="1">
    <location>
        <position position="54"/>
    </location>
</feature>
<dbReference type="PROSITE" id="PS50110">
    <property type="entry name" value="RESPONSE_REGULATORY"/>
    <property type="match status" value="1"/>
</dbReference>
<protein>
    <submittedName>
        <fullName evidence="3">Response regulator</fullName>
    </submittedName>
</protein>
<sequence>MLSGLCVLVVEDEPIIAADLDETVEGGLVIGPCSTITEARQGARTPRLNAAILDVNLRDGDITPVLEALLARDIPVLIYTGAELPPKLRARHPDLIVLQKPLQPGRLLLELKRVRRHAAHAASH</sequence>
<gene>
    <name evidence="3" type="ORF">JKG68_25670</name>
</gene>
<keyword evidence="1" id="KW-0597">Phosphoprotein</keyword>
<dbReference type="AlphaFoldDB" id="A0A936ZMH0"/>
<dbReference type="EMBL" id="JAEQMY010000074">
    <property type="protein sequence ID" value="MBL0407318.1"/>
    <property type="molecule type" value="Genomic_DNA"/>
</dbReference>
<dbReference type="InterPro" id="IPR001789">
    <property type="entry name" value="Sig_transdc_resp-reg_receiver"/>
</dbReference>
<dbReference type="SUPFAM" id="SSF52172">
    <property type="entry name" value="CheY-like"/>
    <property type="match status" value="1"/>
</dbReference>
<proteinExistence type="predicted"/>
<dbReference type="GO" id="GO:0000160">
    <property type="term" value="P:phosphorelay signal transduction system"/>
    <property type="evidence" value="ECO:0007669"/>
    <property type="project" value="InterPro"/>
</dbReference>
<dbReference type="InterPro" id="IPR011006">
    <property type="entry name" value="CheY-like_superfamily"/>
</dbReference>
<evidence type="ECO:0000256" key="1">
    <source>
        <dbReference type="PROSITE-ProRule" id="PRU00169"/>
    </source>
</evidence>
<reference evidence="3" key="1">
    <citation type="submission" date="2021-01" db="EMBL/GenBank/DDBJ databases">
        <title>Microvirga sp.</title>
        <authorList>
            <person name="Kim M.K."/>
        </authorList>
    </citation>
    <scope>NUCLEOTIDE SEQUENCE</scope>
    <source>
        <strain evidence="3">5420S-16</strain>
    </source>
</reference>
<comment type="caution">
    <text evidence="3">The sequence shown here is derived from an EMBL/GenBank/DDBJ whole genome shotgun (WGS) entry which is preliminary data.</text>
</comment>
<feature type="domain" description="Response regulatory" evidence="2">
    <location>
        <begin position="6"/>
        <end position="115"/>
    </location>
</feature>
<accession>A0A936ZMH0</accession>
<evidence type="ECO:0000313" key="4">
    <source>
        <dbReference type="Proteomes" id="UP000605848"/>
    </source>
</evidence>
<evidence type="ECO:0000313" key="3">
    <source>
        <dbReference type="EMBL" id="MBL0407318.1"/>
    </source>
</evidence>
<name>A0A936ZMH0_9HYPH</name>
<keyword evidence="4" id="KW-1185">Reference proteome</keyword>